<evidence type="ECO:0000256" key="3">
    <source>
        <dbReference type="ARBA" id="ARBA00022670"/>
    </source>
</evidence>
<evidence type="ECO:0000256" key="8">
    <source>
        <dbReference type="ARBA" id="ARBA00022989"/>
    </source>
</evidence>
<dbReference type="Pfam" id="PF01435">
    <property type="entry name" value="Peptidase_M48"/>
    <property type="match status" value="1"/>
</dbReference>
<dbReference type="GO" id="GO:0046872">
    <property type="term" value="F:metal ion binding"/>
    <property type="evidence" value="ECO:0007669"/>
    <property type="project" value="UniProtKB-KW"/>
</dbReference>
<dbReference type="Gene3D" id="3.30.2010.10">
    <property type="entry name" value="Metalloproteases ('zincins'), catalytic domain"/>
    <property type="match status" value="1"/>
</dbReference>
<feature type="transmembrane region" description="Helical" evidence="11">
    <location>
        <begin position="85"/>
        <end position="103"/>
    </location>
</feature>
<keyword evidence="4 11" id="KW-0812">Transmembrane</keyword>
<keyword evidence="8 11" id="KW-1133">Transmembrane helix</keyword>
<keyword evidence="10 11" id="KW-0472">Membrane</keyword>
<feature type="non-terminal residue" evidence="13">
    <location>
        <position position="104"/>
    </location>
</feature>
<evidence type="ECO:0000256" key="10">
    <source>
        <dbReference type="ARBA" id="ARBA00023136"/>
    </source>
</evidence>
<accession>T0Z512</accession>
<comment type="cofactor">
    <cofactor evidence="1">
        <name>Zn(2+)</name>
        <dbReference type="ChEBI" id="CHEBI:29105"/>
    </cofactor>
</comment>
<reference evidence="13" key="2">
    <citation type="journal article" date="2014" name="ISME J.">
        <title>Microbial stratification in low pH oxic and suboxic macroscopic growths along an acid mine drainage.</title>
        <authorList>
            <person name="Mendez-Garcia C."/>
            <person name="Mesa V."/>
            <person name="Sprenger R.R."/>
            <person name="Richter M."/>
            <person name="Diez M.S."/>
            <person name="Solano J."/>
            <person name="Bargiela R."/>
            <person name="Golyshina O.V."/>
            <person name="Manteca A."/>
            <person name="Ramos J.L."/>
            <person name="Gallego J.R."/>
            <person name="Llorente I."/>
            <person name="Martins Dos Santos V.A."/>
            <person name="Jensen O.N."/>
            <person name="Pelaez A.I."/>
            <person name="Sanchez J."/>
            <person name="Ferrer M."/>
        </authorList>
    </citation>
    <scope>NUCLEOTIDE SEQUENCE</scope>
</reference>
<evidence type="ECO:0000256" key="6">
    <source>
        <dbReference type="ARBA" id="ARBA00022801"/>
    </source>
</evidence>
<keyword evidence="3" id="KW-0645">Protease</keyword>
<comment type="caution">
    <text evidence="13">The sequence shown here is derived from an EMBL/GenBank/DDBJ whole genome shotgun (WGS) entry which is preliminary data.</text>
</comment>
<evidence type="ECO:0000256" key="9">
    <source>
        <dbReference type="ARBA" id="ARBA00023049"/>
    </source>
</evidence>
<name>T0Z512_9ZZZZ</name>
<keyword evidence="5" id="KW-0479">Metal-binding</keyword>
<evidence type="ECO:0000259" key="12">
    <source>
        <dbReference type="Pfam" id="PF01435"/>
    </source>
</evidence>
<dbReference type="EMBL" id="AUZY01010017">
    <property type="protein sequence ID" value="EQD40113.1"/>
    <property type="molecule type" value="Genomic_DNA"/>
</dbReference>
<dbReference type="PANTHER" id="PTHR43221:SF2">
    <property type="entry name" value="PROTEASE HTPX HOMOLOG"/>
    <property type="match status" value="1"/>
</dbReference>
<organism evidence="13">
    <name type="scientific">mine drainage metagenome</name>
    <dbReference type="NCBI Taxonomy" id="410659"/>
    <lineage>
        <taxon>unclassified sequences</taxon>
        <taxon>metagenomes</taxon>
        <taxon>ecological metagenomes</taxon>
    </lineage>
</organism>
<dbReference type="InterPro" id="IPR001915">
    <property type="entry name" value="Peptidase_M48"/>
</dbReference>
<evidence type="ECO:0000256" key="5">
    <source>
        <dbReference type="ARBA" id="ARBA00022723"/>
    </source>
</evidence>
<evidence type="ECO:0000256" key="1">
    <source>
        <dbReference type="ARBA" id="ARBA00001947"/>
    </source>
</evidence>
<dbReference type="GO" id="GO:0004222">
    <property type="term" value="F:metalloendopeptidase activity"/>
    <property type="evidence" value="ECO:0007669"/>
    <property type="project" value="InterPro"/>
</dbReference>
<keyword evidence="9" id="KW-0482">Metalloprotease</keyword>
<feature type="transmembrane region" description="Helical" evidence="11">
    <location>
        <begin position="55"/>
        <end position="79"/>
    </location>
</feature>
<sequence>MAIIPSPSLNALATGRDAKHAVVATTQGILSACDDRQLRAVLAHVKDRDGLLRTFAATLAGAVSYAGGMVLFTSILGGGGRQQNVNPILLIGAAVTAPIVALLF</sequence>
<proteinExistence type="predicted"/>
<keyword evidence="2" id="KW-1003">Cell membrane</keyword>
<evidence type="ECO:0000256" key="2">
    <source>
        <dbReference type="ARBA" id="ARBA00022475"/>
    </source>
</evidence>
<protein>
    <submittedName>
        <fullName evidence="13">Peptidase, M48 family</fullName>
    </submittedName>
</protein>
<keyword evidence="6" id="KW-0378">Hydrolase</keyword>
<feature type="domain" description="Peptidase M48" evidence="12">
    <location>
        <begin position="5"/>
        <end position="90"/>
    </location>
</feature>
<gene>
    <name evidence="13" type="ORF">B1B_15066</name>
</gene>
<dbReference type="PANTHER" id="PTHR43221">
    <property type="entry name" value="PROTEASE HTPX"/>
    <property type="match status" value="1"/>
</dbReference>
<evidence type="ECO:0000313" key="13">
    <source>
        <dbReference type="EMBL" id="EQD40113.1"/>
    </source>
</evidence>
<reference evidence="13" key="1">
    <citation type="submission" date="2013-08" db="EMBL/GenBank/DDBJ databases">
        <authorList>
            <person name="Mendez C."/>
            <person name="Richter M."/>
            <person name="Ferrer M."/>
            <person name="Sanchez J."/>
        </authorList>
    </citation>
    <scope>NUCLEOTIDE SEQUENCE</scope>
</reference>
<evidence type="ECO:0000256" key="7">
    <source>
        <dbReference type="ARBA" id="ARBA00022833"/>
    </source>
</evidence>
<evidence type="ECO:0000256" key="4">
    <source>
        <dbReference type="ARBA" id="ARBA00022692"/>
    </source>
</evidence>
<dbReference type="GO" id="GO:0006508">
    <property type="term" value="P:proteolysis"/>
    <property type="evidence" value="ECO:0007669"/>
    <property type="project" value="UniProtKB-KW"/>
</dbReference>
<keyword evidence="7" id="KW-0862">Zinc</keyword>
<dbReference type="AlphaFoldDB" id="T0Z512"/>
<evidence type="ECO:0000256" key="11">
    <source>
        <dbReference type="SAM" id="Phobius"/>
    </source>
</evidence>
<dbReference type="InterPro" id="IPR050083">
    <property type="entry name" value="HtpX_protease"/>
</dbReference>